<dbReference type="Gene3D" id="1.10.230.10">
    <property type="entry name" value="Cytochrome P450-Terp, domain 2"/>
    <property type="match status" value="1"/>
</dbReference>
<keyword evidence="4 5" id="KW-0808">Transferase</keyword>
<gene>
    <name evidence="5" type="ORF">HNQ50_003982</name>
</gene>
<dbReference type="AlphaFoldDB" id="A0A840RL32"/>
<proteinExistence type="inferred from homology"/>
<evidence type="ECO:0000313" key="6">
    <source>
        <dbReference type="Proteomes" id="UP000543030"/>
    </source>
</evidence>
<dbReference type="GO" id="GO:0005829">
    <property type="term" value="C:cytosol"/>
    <property type="evidence" value="ECO:0007669"/>
    <property type="project" value="TreeGrafter"/>
</dbReference>
<keyword evidence="6" id="KW-1185">Reference proteome</keyword>
<name>A0A840RL32_9NEIS</name>
<dbReference type="InterPro" id="IPR009061">
    <property type="entry name" value="DNA-bd_dom_put_sf"/>
</dbReference>
<dbReference type="EC" id="2.3.3.16" evidence="3"/>
<dbReference type="GO" id="GO:0006099">
    <property type="term" value="P:tricarboxylic acid cycle"/>
    <property type="evidence" value="ECO:0007669"/>
    <property type="project" value="UniProtKB-UniPathway"/>
</dbReference>
<dbReference type="SUPFAM" id="SSF46955">
    <property type="entry name" value="Putative DNA-binding domain"/>
    <property type="match status" value="1"/>
</dbReference>
<keyword evidence="5" id="KW-0012">Acyltransferase</keyword>
<sequence length="391" mass="41678">MSAPPAGHLDATSAAQRLGVSLPTLYAYVSRGLIRHAGPADDPRARWYVESDVNAYLARKQRQRRPREAARHVLDWGLPVLQTAITRIDQQVLQYRNQNAITLAGYATLEDVAALLWDGAGLDWELSLPHPRLPTGLPPLQRATVALALSPVGVPHDAPVAQQQAEGIALMHTLCAALGGKPGLPFHRALAQGWRREEAADLLRRALVLCADHELNASTFAVRVAASTGASLAACLQAGLATLSGPRHGGLTQLVGQILAALLKMPDADPVATWLARGHALPPGLFGHPLYPDGDPRAQHLLAQINSDAAFRQVIAQTQAHCGEHPSLDLALVALVRSLRLPLDHALRLFAMGRAAGWIAHALEQRATGQLIRPRAEFTSAIGSTGAQAPA</sequence>
<dbReference type="EMBL" id="JACHHN010000010">
    <property type="protein sequence ID" value="MBB5193228.1"/>
    <property type="molecule type" value="Genomic_DNA"/>
</dbReference>
<dbReference type="InterPro" id="IPR016143">
    <property type="entry name" value="Citrate_synth-like_sm_a-sub"/>
</dbReference>
<dbReference type="InterPro" id="IPR036969">
    <property type="entry name" value="Citrate_synthase_sf"/>
</dbReference>
<comment type="caution">
    <text evidence="5">The sequence shown here is derived from an EMBL/GenBank/DDBJ whole genome shotgun (WGS) entry which is preliminary data.</text>
</comment>
<dbReference type="RefSeq" id="WP_184102881.1">
    <property type="nucleotide sequence ID" value="NZ_JACHHN010000010.1"/>
</dbReference>
<dbReference type="PANTHER" id="PTHR11739:SF4">
    <property type="entry name" value="CITRATE SYNTHASE, PEROXISOMAL"/>
    <property type="match status" value="1"/>
</dbReference>
<reference evidence="5 6" key="1">
    <citation type="submission" date="2020-08" db="EMBL/GenBank/DDBJ databases">
        <title>Genomic Encyclopedia of Type Strains, Phase IV (KMG-IV): sequencing the most valuable type-strain genomes for metagenomic binning, comparative biology and taxonomic classification.</title>
        <authorList>
            <person name="Goeker M."/>
        </authorList>
    </citation>
    <scope>NUCLEOTIDE SEQUENCE [LARGE SCALE GENOMIC DNA]</scope>
    <source>
        <strain evidence="5 6">DSM 18233</strain>
    </source>
</reference>
<dbReference type="PANTHER" id="PTHR11739">
    <property type="entry name" value="CITRATE SYNTHASE"/>
    <property type="match status" value="1"/>
</dbReference>
<evidence type="ECO:0000256" key="3">
    <source>
        <dbReference type="ARBA" id="ARBA00012972"/>
    </source>
</evidence>
<comment type="pathway">
    <text evidence="1">Carbohydrate metabolism; tricarboxylic acid cycle; isocitrate from oxaloacetate: step 1/2.</text>
</comment>
<comment type="similarity">
    <text evidence="2">Belongs to the citrate synthase family.</text>
</comment>
<dbReference type="InterPro" id="IPR002020">
    <property type="entry name" value="Citrate_synthase"/>
</dbReference>
<dbReference type="Pfam" id="PF00285">
    <property type="entry name" value="Citrate_synt"/>
    <property type="match status" value="1"/>
</dbReference>
<dbReference type="SUPFAM" id="SSF48256">
    <property type="entry name" value="Citrate synthase"/>
    <property type="match status" value="1"/>
</dbReference>
<dbReference type="Proteomes" id="UP000543030">
    <property type="component" value="Unassembled WGS sequence"/>
</dbReference>
<evidence type="ECO:0000256" key="4">
    <source>
        <dbReference type="ARBA" id="ARBA00022679"/>
    </source>
</evidence>
<evidence type="ECO:0000313" key="5">
    <source>
        <dbReference type="EMBL" id="MBB5193228.1"/>
    </source>
</evidence>
<organism evidence="5 6">
    <name type="scientific">Silvimonas terrae</name>
    <dbReference type="NCBI Taxonomy" id="300266"/>
    <lineage>
        <taxon>Bacteria</taxon>
        <taxon>Pseudomonadati</taxon>
        <taxon>Pseudomonadota</taxon>
        <taxon>Betaproteobacteria</taxon>
        <taxon>Neisseriales</taxon>
        <taxon>Chitinibacteraceae</taxon>
        <taxon>Silvimonas</taxon>
    </lineage>
</organism>
<evidence type="ECO:0000256" key="2">
    <source>
        <dbReference type="ARBA" id="ARBA00010566"/>
    </source>
</evidence>
<dbReference type="GO" id="GO:0005975">
    <property type="term" value="P:carbohydrate metabolic process"/>
    <property type="evidence" value="ECO:0007669"/>
    <property type="project" value="TreeGrafter"/>
</dbReference>
<dbReference type="Gene3D" id="1.10.580.10">
    <property type="entry name" value="Citrate Synthase, domain 1"/>
    <property type="match status" value="1"/>
</dbReference>
<dbReference type="CDD" id="cd06102">
    <property type="entry name" value="citrate_synt_like_2"/>
    <property type="match status" value="1"/>
</dbReference>
<evidence type="ECO:0000256" key="1">
    <source>
        <dbReference type="ARBA" id="ARBA00004751"/>
    </source>
</evidence>
<accession>A0A840RL32</accession>
<protein>
    <recommendedName>
        <fullName evidence="3">citrate synthase (unknown stereospecificity)</fullName>
        <ecNumber evidence="3">2.3.3.16</ecNumber>
    </recommendedName>
</protein>
<dbReference type="GO" id="GO:0036440">
    <property type="term" value="F:citrate synthase activity"/>
    <property type="evidence" value="ECO:0007669"/>
    <property type="project" value="UniProtKB-EC"/>
</dbReference>
<dbReference type="UniPathway" id="UPA00223">
    <property type="reaction ID" value="UER00717"/>
</dbReference>
<dbReference type="InterPro" id="IPR016142">
    <property type="entry name" value="Citrate_synth-like_lrg_a-sub"/>
</dbReference>